<reference evidence="2" key="1">
    <citation type="submission" date="2016-10" db="EMBL/GenBank/DDBJ databases">
        <authorList>
            <person name="Varghese N."/>
            <person name="Submissions S."/>
        </authorList>
    </citation>
    <scope>NUCLEOTIDE SEQUENCE [LARGE SCALE GENOMIC DNA]</scope>
    <source>
        <strain evidence="2">Nm44</strain>
    </source>
</reference>
<evidence type="ECO:0000313" key="2">
    <source>
        <dbReference type="Proteomes" id="UP000183287"/>
    </source>
</evidence>
<evidence type="ECO:0000313" key="1">
    <source>
        <dbReference type="EMBL" id="SFM59084.1"/>
    </source>
</evidence>
<name>A0A1I4S472_9PROT</name>
<dbReference type="EMBL" id="FOUB01000037">
    <property type="protein sequence ID" value="SFM59084.1"/>
    <property type="molecule type" value="Genomic_DNA"/>
</dbReference>
<accession>A0A1I4S472</accession>
<dbReference type="OrthoDB" id="8550317at2"/>
<gene>
    <name evidence="1" type="ORF">SAMN05421863_103725</name>
</gene>
<keyword evidence="2" id="KW-1185">Reference proteome</keyword>
<protein>
    <submittedName>
        <fullName evidence="1">Uncharacterized protein</fullName>
    </submittedName>
</protein>
<proteinExistence type="predicted"/>
<organism evidence="1 2">
    <name type="scientific">Nitrosomonas communis</name>
    <dbReference type="NCBI Taxonomy" id="44574"/>
    <lineage>
        <taxon>Bacteria</taxon>
        <taxon>Pseudomonadati</taxon>
        <taxon>Pseudomonadota</taxon>
        <taxon>Betaproteobacteria</taxon>
        <taxon>Nitrosomonadales</taxon>
        <taxon>Nitrosomonadaceae</taxon>
        <taxon>Nitrosomonas</taxon>
    </lineage>
</organism>
<dbReference type="AlphaFoldDB" id="A0A1I4S472"/>
<sequence>MSILCSCTTKIITEYLAYPETAHLVIEHVKRFDKYEKELCLNELLDEAHRLGRYTLKVAAHFIAQSAGPSVDFAKIEKRLLRAAEDRSLSVYAKNEKVRWDSEMPACPYLEVHGDDMNTWLKENEPRIGPIFREPPPPITSKQIEPEITAISPEPWGVKAPNDLEPEQPCTNTWLEKNEPHIDPIFREPTFPITSRQVEPEITAVSSKPWEIRNPNDPEPEQPWFTPARYFARQHVKNDPTLLNKRKALSQKVTQSLTNAGVKKRGGRKPFCSSTILKALSNVSLG</sequence>
<dbReference type="RefSeq" id="WP_074906001.1">
    <property type="nucleotide sequence ID" value="NZ_FOUB01000037.1"/>
</dbReference>
<dbReference type="Proteomes" id="UP000183287">
    <property type="component" value="Unassembled WGS sequence"/>
</dbReference>